<dbReference type="EMBL" id="JBBJBU010000009">
    <property type="protein sequence ID" value="KAK7204091.1"/>
    <property type="molecule type" value="Genomic_DNA"/>
</dbReference>
<dbReference type="GeneID" id="90035635"/>
<keyword evidence="2 7" id="KW-0337">GPI-anchor biosynthesis</keyword>
<feature type="transmembrane region" description="Helical" evidence="7">
    <location>
        <begin position="173"/>
        <end position="193"/>
    </location>
</feature>
<feature type="chain" id="PRO_5045013608" description="Post-GPI attachment to proteins factor 3" evidence="7">
    <location>
        <begin position="24"/>
        <end position="327"/>
    </location>
</feature>
<comment type="function">
    <text evidence="7">Involved in the lipid remodeling steps of GPI-anchor maturation.</text>
</comment>
<evidence type="ECO:0000256" key="5">
    <source>
        <dbReference type="ARBA" id="ARBA00022989"/>
    </source>
</evidence>
<reference evidence="8 9" key="1">
    <citation type="submission" date="2024-03" db="EMBL/GenBank/DDBJ databases">
        <title>Genome-scale model development and genomic sequencing of the oleaginous clade Lipomyces.</title>
        <authorList>
            <consortium name="Lawrence Berkeley National Laboratory"/>
            <person name="Czajka J.J."/>
            <person name="Han Y."/>
            <person name="Kim J."/>
            <person name="Mondo S.J."/>
            <person name="Hofstad B.A."/>
            <person name="Robles A."/>
            <person name="Haridas S."/>
            <person name="Riley R."/>
            <person name="LaButti K."/>
            <person name="Pangilinan J."/>
            <person name="Andreopoulos W."/>
            <person name="Lipzen A."/>
            <person name="Yan J."/>
            <person name="Wang M."/>
            <person name="Ng V."/>
            <person name="Grigoriev I.V."/>
            <person name="Spatafora J.W."/>
            <person name="Magnuson J.K."/>
            <person name="Baker S.E."/>
            <person name="Pomraning K.R."/>
        </authorList>
    </citation>
    <scope>NUCLEOTIDE SEQUENCE [LARGE SCALE GENOMIC DNA]</scope>
    <source>
        <strain evidence="8 9">Phaff 52-87</strain>
    </source>
</reference>
<evidence type="ECO:0000313" key="9">
    <source>
        <dbReference type="Proteomes" id="UP001498771"/>
    </source>
</evidence>
<organism evidence="8 9">
    <name type="scientific">Myxozyma melibiosi</name>
    <dbReference type="NCBI Taxonomy" id="54550"/>
    <lineage>
        <taxon>Eukaryota</taxon>
        <taxon>Fungi</taxon>
        <taxon>Dikarya</taxon>
        <taxon>Ascomycota</taxon>
        <taxon>Saccharomycotina</taxon>
        <taxon>Lipomycetes</taxon>
        <taxon>Lipomycetales</taxon>
        <taxon>Lipomycetaceae</taxon>
        <taxon>Myxozyma</taxon>
    </lineage>
</organism>
<feature type="transmembrane region" description="Helical" evidence="7">
    <location>
        <begin position="232"/>
        <end position="251"/>
    </location>
</feature>
<dbReference type="Proteomes" id="UP001498771">
    <property type="component" value="Unassembled WGS sequence"/>
</dbReference>
<evidence type="ECO:0000256" key="4">
    <source>
        <dbReference type="ARBA" id="ARBA00022729"/>
    </source>
</evidence>
<comment type="similarity">
    <text evidence="7">Belongs to the PGAP3 family.</text>
</comment>
<accession>A0ABR1F2M1</accession>
<comment type="caution">
    <text evidence="8">The sequence shown here is derived from an EMBL/GenBank/DDBJ whole genome shotgun (WGS) entry which is preliminary data.</text>
</comment>
<gene>
    <name evidence="8" type="ORF">BZA70DRAFT_200866</name>
</gene>
<evidence type="ECO:0000256" key="2">
    <source>
        <dbReference type="ARBA" id="ARBA00022502"/>
    </source>
</evidence>
<keyword evidence="7" id="KW-0256">Endoplasmic reticulum</keyword>
<dbReference type="RefSeq" id="XP_064767124.1">
    <property type="nucleotide sequence ID" value="XM_064910123.1"/>
</dbReference>
<name>A0ABR1F2M1_9ASCO</name>
<evidence type="ECO:0000256" key="3">
    <source>
        <dbReference type="ARBA" id="ARBA00022692"/>
    </source>
</evidence>
<sequence length="327" mass="37617">MRMKVDLGIVLVVFAVLCGRAAASVGDRLPEFRDCVSRCVASVCETSPQLPLYLTVFAWTCPQNCDYECQRTITAERIAANKEVVQFHGKWPFKRFLGIQEPASVIFSMLNFVPHYRTYKYFTSPLSPPIDDVHAGFYMKKYYVLVTIVGMNAWVWSSVFHCRDFKLTERLDYFSAGITVMTGFYFAVVRVFRLDRPAKKPLRRLLTIACVLSVLSHISYLSFVRFSYTYNMAANVVVGLLQNALWIYFSIKTYFFSEKRETRALVPLFNVLLLSAAMSLELFDFSPFLDTIDAHSLWHAATVLPSFWYYDWMKADAAHETGVKLKL</sequence>
<dbReference type="PANTHER" id="PTHR13148:SF0">
    <property type="entry name" value="POST-GPI ATTACHMENT TO PROTEINS FACTOR 3"/>
    <property type="match status" value="1"/>
</dbReference>
<comment type="subcellular location">
    <subcellularLocation>
        <location evidence="1">Endomembrane system</location>
        <topology evidence="1">Multi-pass membrane protein</topology>
    </subcellularLocation>
    <subcellularLocation>
        <location evidence="7">Endoplasmic reticulum membrane</location>
        <topology evidence="7">Multi-pass membrane protein</topology>
    </subcellularLocation>
</comment>
<dbReference type="InterPro" id="IPR007217">
    <property type="entry name" value="Per1-like"/>
</dbReference>
<protein>
    <recommendedName>
        <fullName evidence="7">Post-GPI attachment to proteins factor 3</fullName>
    </recommendedName>
</protein>
<keyword evidence="5 7" id="KW-1133">Transmembrane helix</keyword>
<dbReference type="PANTHER" id="PTHR13148">
    <property type="entry name" value="PER1-RELATED"/>
    <property type="match status" value="1"/>
</dbReference>
<evidence type="ECO:0000313" key="8">
    <source>
        <dbReference type="EMBL" id="KAK7204091.1"/>
    </source>
</evidence>
<keyword evidence="3 7" id="KW-0812">Transmembrane</keyword>
<feature type="signal peptide" evidence="7">
    <location>
        <begin position="1"/>
        <end position="23"/>
    </location>
</feature>
<keyword evidence="9" id="KW-1185">Reference proteome</keyword>
<comment type="caution">
    <text evidence="7">Lacks conserved residue(s) required for the propagation of feature annotation.</text>
</comment>
<dbReference type="Pfam" id="PF04080">
    <property type="entry name" value="Per1"/>
    <property type="match status" value="1"/>
</dbReference>
<feature type="transmembrane region" description="Helical" evidence="7">
    <location>
        <begin position="263"/>
        <end position="283"/>
    </location>
</feature>
<keyword evidence="4 7" id="KW-0732">Signal</keyword>
<evidence type="ECO:0000256" key="6">
    <source>
        <dbReference type="ARBA" id="ARBA00023136"/>
    </source>
</evidence>
<keyword evidence="6 7" id="KW-0472">Membrane</keyword>
<evidence type="ECO:0000256" key="7">
    <source>
        <dbReference type="RuleBase" id="RU365066"/>
    </source>
</evidence>
<feature type="transmembrane region" description="Helical" evidence="7">
    <location>
        <begin position="205"/>
        <end position="226"/>
    </location>
</feature>
<proteinExistence type="inferred from homology"/>
<evidence type="ECO:0000256" key="1">
    <source>
        <dbReference type="ARBA" id="ARBA00004127"/>
    </source>
</evidence>